<feature type="region of interest" description="Disordered" evidence="1">
    <location>
        <begin position="23"/>
        <end position="45"/>
    </location>
</feature>
<dbReference type="Proteomes" id="UP000249341">
    <property type="component" value="Unassembled WGS sequence"/>
</dbReference>
<dbReference type="Pfam" id="PF15420">
    <property type="entry name" value="Abhydrolase_9_N"/>
    <property type="match status" value="1"/>
</dbReference>
<comment type="caution">
    <text evidence="5">The sequence shown here is derived from an EMBL/GenBank/DDBJ whole genome shotgun (WGS) entry which is preliminary data.</text>
</comment>
<dbReference type="Pfam" id="PF10081">
    <property type="entry name" value="Abhydrolase_9"/>
    <property type="match status" value="1"/>
</dbReference>
<protein>
    <submittedName>
        <fullName evidence="5">Putative membrane protein</fullName>
    </submittedName>
</protein>
<feature type="transmembrane region" description="Helical" evidence="2">
    <location>
        <begin position="158"/>
        <end position="176"/>
    </location>
</feature>
<dbReference type="EMBL" id="QLMJ01000012">
    <property type="protein sequence ID" value="RAK33232.1"/>
    <property type="molecule type" value="Genomic_DNA"/>
</dbReference>
<reference evidence="5 6" key="1">
    <citation type="submission" date="2018-06" db="EMBL/GenBank/DDBJ databases">
        <title>Genomic Encyclopedia of Type Strains, Phase III (KMG-III): the genomes of soil and plant-associated and newly described type strains.</title>
        <authorList>
            <person name="Whitman W."/>
        </authorList>
    </citation>
    <scope>NUCLEOTIDE SEQUENCE [LARGE SCALE GENOMIC DNA]</scope>
    <source>
        <strain evidence="5 6">CGMCC 4.7090</strain>
    </source>
</reference>
<proteinExistence type="predicted"/>
<evidence type="ECO:0000256" key="1">
    <source>
        <dbReference type="SAM" id="MobiDB-lite"/>
    </source>
</evidence>
<feature type="transmembrane region" description="Helical" evidence="2">
    <location>
        <begin position="52"/>
        <end position="73"/>
    </location>
</feature>
<dbReference type="RefSeq" id="WP_111651573.1">
    <property type="nucleotide sequence ID" value="NZ_JACHWI010000002.1"/>
</dbReference>
<feature type="transmembrane region" description="Helical" evidence="2">
    <location>
        <begin position="117"/>
        <end position="138"/>
    </location>
</feature>
<dbReference type="InterPro" id="IPR027788">
    <property type="entry name" value="Alpha/beta-hydrolase_N_dom"/>
</dbReference>
<keyword evidence="2" id="KW-0812">Transmembrane</keyword>
<feature type="domain" description="Alpha/beta-hydrolase N-terminal" evidence="4">
    <location>
        <begin position="70"/>
        <end position="275"/>
    </location>
</feature>
<accession>A0A327Z7D4</accession>
<keyword evidence="2" id="KW-0472">Membrane</keyword>
<evidence type="ECO:0000259" key="4">
    <source>
        <dbReference type="Pfam" id="PF15420"/>
    </source>
</evidence>
<evidence type="ECO:0000313" key="5">
    <source>
        <dbReference type="EMBL" id="RAK33232.1"/>
    </source>
</evidence>
<feature type="transmembrane region" description="Helical" evidence="2">
    <location>
        <begin position="79"/>
        <end position="105"/>
    </location>
</feature>
<gene>
    <name evidence="5" type="ORF">B0I29_112264</name>
</gene>
<dbReference type="OrthoDB" id="4397445at2"/>
<name>A0A327Z7D4_9ACTN</name>
<evidence type="ECO:0000259" key="3">
    <source>
        <dbReference type="Pfam" id="PF10081"/>
    </source>
</evidence>
<evidence type="ECO:0000256" key="2">
    <source>
        <dbReference type="SAM" id="Phobius"/>
    </source>
</evidence>
<dbReference type="InterPro" id="IPR027787">
    <property type="entry name" value="Alpha/beta-hydrolase_catalytic"/>
</dbReference>
<dbReference type="AlphaFoldDB" id="A0A327Z7D4"/>
<sequence length="581" mass="63192">MRRQVVASPPGWLSPLRARIPAPRVSHEGRPPVPMNPEAGTGPPGRRRIIRAGLTLTGAAFAAVFLCLSFTPSLLPRAWFLQGVVGGVTAATGYALGTAIGALVRVRHRFSARTVRIAWRVLFALVPLLFLIFLWLGVRWQRELRGRLGLPQAQEYDVIRTLGIGLLAFGVILLVARSLRLATHGCALVFRQVVPHRAAYCAGAIVVTLLSYSALDGLVMGQLFSMADRSAAVVNSGTGNGVTMPTSVLRSGGPRSLMSWDSLGRQGRAFVAAAPTTQELTTFAGRPAQEPIRVYAGLTSADTVDERAALVVREMDRTGAFDRSVIAIVTPTGTGWVDNRVTRSLEYMYGGDTALVSMQYSYLPSWISFWSDRSEVASSAAALVGAVRERWSAMPEVSRPKLLLFGESLGTYGLEKVSGSPEQMVAGSDGMLLLGPTFANPLHRALTENRAEGSPVWEPRYPELPIVFAESGANLRALTGERPKVVYLQNATDPVVYWSWDLLWKKPKWLTGERGPDVTPDMHWYPGITFWQTSCDLIFANKVPTGHGHVYKSQAIDGWAAIAPPPGWTVADTIRLRELLG</sequence>
<feature type="transmembrane region" description="Helical" evidence="2">
    <location>
        <begin position="197"/>
        <end position="215"/>
    </location>
</feature>
<organism evidence="5 6">
    <name type="scientific">Actinoplanes lutulentus</name>
    <dbReference type="NCBI Taxonomy" id="1287878"/>
    <lineage>
        <taxon>Bacteria</taxon>
        <taxon>Bacillati</taxon>
        <taxon>Actinomycetota</taxon>
        <taxon>Actinomycetes</taxon>
        <taxon>Micromonosporales</taxon>
        <taxon>Micromonosporaceae</taxon>
        <taxon>Actinoplanes</taxon>
    </lineage>
</organism>
<feature type="domain" description="Alpha/beta-hydrolase catalytic" evidence="3">
    <location>
        <begin position="292"/>
        <end position="576"/>
    </location>
</feature>
<keyword evidence="6" id="KW-1185">Reference proteome</keyword>
<keyword evidence="2" id="KW-1133">Transmembrane helix</keyword>
<evidence type="ECO:0000313" key="6">
    <source>
        <dbReference type="Proteomes" id="UP000249341"/>
    </source>
</evidence>